<dbReference type="Proteomes" id="UP000257109">
    <property type="component" value="Unassembled WGS sequence"/>
</dbReference>
<evidence type="ECO:0000313" key="1">
    <source>
        <dbReference type="EMBL" id="RDX79143.1"/>
    </source>
</evidence>
<name>A0A371FM17_MUCPR</name>
<sequence>MPFRLKNVGVTYQRAMVALFHDMMHKEVEAQFKSGQVHFWGKDRKIARFIVNERGNAMDPDKVKAVQNMPPPRTEIEVQGFLRRDNYIVRFISQLIATCNPIFKLLRKNQKMEVLGSLRKSQGILGITSYLSPGSTRKALDTLPHSARRINGLCLGAARCPGEERTNHILSQQEIHRLRTKITGTRADLLCSSLGSEEVEIVYVSPVLTG</sequence>
<reference evidence="1" key="1">
    <citation type="submission" date="2018-05" db="EMBL/GenBank/DDBJ databases">
        <title>Draft genome of Mucuna pruriens seed.</title>
        <authorList>
            <person name="Nnadi N.E."/>
            <person name="Vos R."/>
            <person name="Hasami M.H."/>
            <person name="Devisetty U.K."/>
            <person name="Aguiy J.C."/>
        </authorList>
    </citation>
    <scope>NUCLEOTIDE SEQUENCE [LARGE SCALE GENOMIC DNA]</scope>
    <source>
        <strain evidence="1">JCA_2017</strain>
    </source>
</reference>
<accession>A0A371FM17</accession>
<dbReference type="Gene3D" id="3.30.70.270">
    <property type="match status" value="1"/>
</dbReference>
<evidence type="ECO:0008006" key="3">
    <source>
        <dbReference type="Google" id="ProtNLM"/>
    </source>
</evidence>
<dbReference type="AlphaFoldDB" id="A0A371FM17"/>
<protein>
    <recommendedName>
        <fullName evidence="3">Mitochondrial protein</fullName>
    </recommendedName>
</protein>
<comment type="caution">
    <text evidence="1">The sequence shown here is derived from an EMBL/GenBank/DDBJ whole genome shotgun (WGS) entry which is preliminary data.</text>
</comment>
<dbReference type="InterPro" id="IPR043128">
    <property type="entry name" value="Rev_trsase/Diguanyl_cyclase"/>
</dbReference>
<dbReference type="EMBL" id="QJKJ01008622">
    <property type="protein sequence ID" value="RDX79143.1"/>
    <property type="molecule type" value="Genomic_DNA"/>
</dbReference>
<feature type="non-terminal residue" evidence="1">
    <location>
        <position position="1"/>
    </location>
</feature>
<dbReference type="InterPro" id="IPR043502">
    <property type="entry name" value="DNA/RNA_pol_sf"/>
</dbReference>
<proteinExistence type="predicted"/>
<evidence type="ECO:0000313" key="2">
    <source>
        <dbReference type="Proteomes" id="UP000257109"/>
    </source>
</evidence>
<organism evidence="1 2">
    <name type="scientific">Mucuna pruriens</name>
    <name type="common">Velvet bean</name>
    <name type="synonym">Dolichos pruriens</name>
    <dbReference type="NCBI Taxonomy" id="157652"/>
    <lineage>
        <taxon>Eukaryota</taxon>
        <taxon>Viridiplantae</taxon>
        <taxon>Streptophyta</taxon>
        <taxon>Embryophyta</taxon>
        <taxon>Tracheophyta</taxon>
        <taxon>Spermatophyta</taxon>
        <taxon>Magnoliopsida</taxon>
        <taxon>eudicotyledons</taxon>
        <taxon>Gunneridae</taxon>
        <taxon>Pentapetalae</taxon>
        <taxon>rosids</taxon>
        <taxon>fabids</taxon>
        <taxon>Fabales</taxon>
        <taxon>Fabaceae</taxon>
        <taxon>Papilionoideae</taxon>
        <taxon>50 kb inversion clade</taxon>
        <taxon>NPAAA clade</taxon>
        <taxon>indigoferoid/millettioid clade</taxon>
        <taxon>Phaseoleae</taxon>
        <taxon>Mucuna</taxon>
    </lineage>
</organism>
<gene>
    <name evidence="1" type="ORF">CR513_40456</name>
</gene>
<dbReference type="SUPFAM" id="SSF56672">
    <property type="entry name" value="DNA/RNA polymerases"/>
    <property type="match status" value="1"/>
</dbReference>
<keyword evidence="2" id="KW-1185">Reference proteome</keyword>